<dbReference type="AlphaFoldDB" id="A0A3G2S7H7"/>
<evidence type="ECO:0000256" key="2">
    <source>
        <dbReference type="ARBA" id="ARBA00008300"/>
    </source>
</evidence>
<keyword evidence="4 7" id="KW-0378">Hydrolase</keyword>
<dbReference type="OrthoDB" id="448051at2759"/>
<evidence type="ECO:0000256" key="3">
    <source>
        <dbReference type="ARBA" id="ARBA00022677"/>
    </source>
</evidence>
<dbReference type="Proteomes" id="UP000269793">
    <property type="component" value="Chromosome V"/>
</dbReference>
<dbReference type="GO" id="GO:0019915">
    <property type="term" value="P:lipid storage"/>
    <property type="evidence" value="ECO:0007669"/>
    <property type="project" value="InterPro"/>
</dbReference>
<dbReference type="PANTHER" id="PTHR13390">
    <property type="entry name" value="LIPASE"/>
    <property type="match status" value="1"/>
</dbReference>
<evidence type="ECO:0000256" key="1">
    <source>
        <dbReference type="ARBA" id="ARBA00004502"/>
    </source>
</evidence>
<name>A0A3G2S7H7_MALR7</name>
<evidence type="ECO:0000313" key="8">
    <source>
        <dbReference type="Proteomes" id="UP000269793"/>
    </source>
</evidence>
<proteinExistence type="inferred from homology"/>
<dbReference type="GO" id="GO:0005811">
    <property type="term" value="C:lipid droplet"/>
    <property type="evidence" value="ECO:0007669"/>
    <property type="project" value="UniProtKB-SubCell"/>
</dbReference>
<gene>
    <name evidence="7" type="ORF">DNF11_2860</name>
</gene>
<dbReference type="Gene3D" id="3.40.50.1820">
    <property type="entry name" value="alpha/beta hydrolase"/>
    <property type="match status" value="1"/>
</dbReference>
<accession>A0A3G2S7H7</accession>
<protein>
    <submittedName>
        <fullName evidence="7">Alpha/beta hydrolase family protein</fullName>
    </submittedName>
</protein>
<dbReference type="PANTHER" id="PTHR13390:SF0">
    <property type="entry name" value="LIPID DROPLET-ASSOCIATED HYDROLASE"/>
    <property type="match status" value="1"/>
</dbReference>
<dbReference type="GO" id="GO:0016298">
    <property type="term" value="F:lipase activity"/>
    <property type="evidence" value="ECO:0007669"/>
    <property type="project" value="InterPro"/>
</dbReference>
<comment type="catalytic activity">
    <reaction evidence="6">
        <text>a monoacylglycerol + H2O = glycerol + a fatty acid + H(+)</text>
        <dbReference type="Rhea" id="RHEA:15245"/>
        <dbReference type="ChEBI" id="CHEBI:15377"/>
        <dbReference type="ChEBI" id="CHEBI:15378"/>
        <dbReference type="ChEBI" id="CHEBI:17408"/>
        <dbReference type="ChEBI" id="CHEBI:17754"/>
        <dbReference type="ChEBI" id="CHEBI:28868"/>
    </reaction>
</comment>
<dbReference type="VEuPathDB" id="FungiDB:DNF11_2860"/>
<comment type="subcellular location">
    <subcellularLocation>
        <location evidence="1">Lipid droplet</location>
    </subcellularLocation>
</comment>
<keyword evidence="3" id="KW-0551">Lipid droplet</keyword>
<keyword evidence="8" id="KW-1185">Reference proteome</keyword>
<evidence type="ECO:0000256" key="4">
    <source>
        <dbReference type="ARBA" id="ARBA00022801"/>
    </source>
</evidence>
<dbReference type="EMBL" id="CP033152">
    <property type="protein sequence ID" value="AYO43810.1"/>
    <property type="molecule type" value="Genomic_DNA"/>
</dbReference>
<dbReference type="SUPFAM" id="SSF53474">
    <property type="entry name" value="alpha/beta-Hydrolases"/>
    <property type="match status" value="1"/>
</dbReference>
<comment type="similarity">
    <text evidence="2">Belongs to the AB hydrolase superfamily. LDAH family.</text>
</comment>
<comment type="catalytic activity">
    <reaction evidence="5">
        <text>a diacylglycerol + H2O = a monoacylglycerol + a fatty acid + H(+)</text>
        <dbReference type="Rhea" id="RHEA:32731"/>
        <dbReference type="ChEBI" id="CHEBI:15377"/>
        <dbReference type="ChEBI" id="CHEBI:15378"/>
        <dbReference type="ChEBI" id="CHEBI:17408"/>
        <dbReference type="ChEBI" id="CHEBI:18035"/>
        <dbReference type="ChEBI" id="CHEBI:28868"/>
    </reaction>
</comment>
<evidence type="ECO:0000313" key="7">
    <source>
        <dbReference type="EMBL" id="AYO43810.1"/>
    </source>
</evidence>
<evidence type="ECO:0000256" key="5">
    <source>
        <dbReference type="ARBA" id="ARBA00047591"/>
    </source>
</evidence>
<sequence length="320" mass="35896">MSSPSTLFVGGVRARLWRAPQPRAAILFICGNPGVTSYYTEYLTQLYDALHGQCTILCKGSLGIDETGPEAPPPTGVWPFRYYGLEDQIASQSRALDTLRDLVPPSTPLFVQGHSLGAFMALQLLNMHADKIHAMYLLFPAICHIAQAPQARITRTFLFMPVFALVHMMCWILSRIPRSWLYWIIGHTSLRYSPDATADLVARPYAVATAVYMFHDELRMIKDIPTHVAERAKDKIVRSYWGQGDSDSWSTSFHRRHAESALHLDRWQNVIHTAPPSKHTSTECQDALPHAFCLRHSEAIARITSRWVQADGPGPHGPLG</sequence>
<dbReference type="Pfam" id="PF10230">
    <property type="entry name" value="LIDHydrolase"/>
    <property type="match status" value="1"/>
</dbReference>
<reference evidence="7 8" key="1">
    <citation type="submission" date="2018-10" db="EMBL/GenBank/DDBJ databases">
        <title>Complete genome sequence of Malassezia restricta CBS 7877.</title>
        <authorList>
            <person name="Morand S.C."/>
            <person name="Bertignac M."/>
            <person name="Iltis A."/>
            <person name="Kolder I."/>
            <person name="Pirovano W."/>
            <person name="Jourdain R."/>
            <person name="Clavaud C."/>
        </authorList>
    </citation>
    <scope>NUCLEOTIDE SEQUENCE [LARGE SCALE GENOMIC DNA]</scope>
    <source>
        <strain evidence="7 8">CBS 7877</strain>
    </source>
</reference>
<dbReference type="InterPro" id="IPR029058">
    <property type="entry name" value="AB_hydrolase_fold"/>
</dbReference>
<evidence type="ECO:0000256" key="6">
    <source>
        <dbReference type="ARBA" id="ARBA00048461"/>
    </source>
</evidence>
<organism evidence="7 8">
    <name type="scientific">Malassezia restricta (strain ATCC 96810 / NBRC 103918 / CBS 7877)</name>
    <name type="common">Seborrheic dermatitis infection agent</name>
    <dbReference type="NCBI Taxonomy" id="425264"/>
    <lineage>
        <taxon>Eukaryota</taxon>
        <taxon>Fungi</taxon>
        <taxon>Dikarya</taxon>
        <taxon>Basidiomycota</taxon>
        <taxon>Ustilaginomycotina</taxon>
        <taxon>Malasseziomycetes</taxon>
        <taxon>Malasseziales</taxon>
        <taxon>Malasseziaceae</taxon>
        <taxon>Malassezia</taxon>
    </lineage>
</organism>
<dbReference type="InterPro" id="IPR019363">
    <property type="entry name" value="LDAH"/>
</dbReference>